<protein>
    <submittedName>
        <fullName evidence="1">Uncharacterized protein</fullName>
    </submittedName>
</protein>
<evidence type="ECO:0000313" key="1">
    <source>
        <dbReference type="EMBL" id="CAB1460004.1"/>
    </source>
</evidence>
<reference evidence="1" key="1">
    <citation type="submission" date="2020-03" db="EMBL/GenBank/DDBJ databases">
        <authorList>
            <person name="Weist P."/>
        </authorList>
    </citation>
    <scope>NUCLEOTIDE SEQUENCE</scope>
</reference>
<accession>A0A9N7ZFC8</accession>
<sequence>MAILHRWSKTRVPITERRWTSGRNLDYGQKRSLVRLWFDSTERQQKTNLTSKDVQKSKRILSTLYSAPEQGTLLPQHLLPGRLHDPVSVGIDPSRCGHLINPEHLRYSQCIDQRRVPDT</sequence>
<proteinExistence type="predicted"/>
<gene>
    <name evidence="1" type="ORF">PLEPLA_LOCUS47841</name>
</gene>
<dbReference type="Proteomes" id="UP001153269">
    <property type="component" value="Unassembled WGS sequence"/>
</dbReference>
<name>A0A9N7ZFC8_PLEPL</name>
<organism evidence="1 2">
    <name type="scientific">Pleuronectes platessa</name>
    <name type="common">European plaice</name>
    <dbReference type="NCBI Taxonomy" id="8262"/>
    <lineage>
        <taxon>Eukaryota</taxon>
        <taxon>Metazoa</taxon>
        <taxon>Chordata</taxon>
        <taxon>Craniata</taxon>
        <taxon>Vertebrata</taxon>
        <taxon>Euteleostomi</taxon>
        <taxon>Actinopterygii</taxon>
        <taxon>Neopterygii</taxon>
        <taxon>Teleostei</taxon>
        <taxon>Neoteleostei</taxon>
        <taxon>Acanthomorphata</taxon>
        <taxon>Carangaria</taxon>
        <taxon>Pleuronectiformes</taxon>
        <taxon>Pleuronectoidei</taxon>
        <taxon>Pleuronectidae</taxon>
        <taxon>Pleuronectes</taxon>
    </lineage>
</organism>
<evidence type="ECO:0000313" key="2">
    <source>
        <dbReference type="Proteomes" id="UP001153269"/>
    </source>
</evidence>
<comment type="caution">
    <text evidence="1">The sequence shown here is derived from an EMBL/GenBank/DDBJ whole genome shotgun (WGS) entry which is preliminary data.</text>
</comment>
<dbReference type="EMBL" id="CADEAL010004456">
    <property type="protein sequence ID" value="CAB1460004.1"/>
    <property type="molecule type" value="Genomic_DNA"/>
</dbReference>
<dbReference type="AlphaFoldDB" id="A0A9N7ZFC8"/>
<keyword evidence="2" id="KW-1185">Reference proteome</keyword>